<name>A0A553N8H5_TIGCA</name>
<dbReference type="SMART" id="SM00128">
    <property type="entry name" value="IPPc"/>
    <property type="match status" value="1"/>
</dbReference>
<evidence type="ECO:0000313" key="3">
    <source>
        <dbReference type="EMBL" id="TRY61679.1"/>
    </source>
</evidence>
<feature type="domain" description="Inositol polyphosphate-related phosphatase" evidence="2">
    <location>
        <begin position="398"/>
        <end position="691"/>
    </location>
</feature>
<protein>
    <recommendedName>
        <fullName evidence="2">Inositol polyphosphate-related phosphatase domain-containing protein</fullName>
    </recommendedName>
</protein>
<keyword evidence="4" id="KW-1185">Reference proteome</keyword>
<reference evidence="3 4" key="1">
    <citation type="journal article" date="2018" name="Nat. Ecol. Evol.">
        <title>Genomic signatures of mitonuclear coevolution across populations of Tigriopus californicus.</title>
        <authorList>
            <person name="Barreto F.S."/>
            <person name="Watson E.T."/>
            <person name="Lima T.G."/>
            <person name="Willett C.S."/>
            <person name="Edmands S."/>
            <person name="Li W."/>
            <person name="Burton R.S."/>
        </authorList>
    </citation>
    <scope>NUCLEOTIDE SEQUENCE [LARGE SCALE GENOMIC DNA]</scope>
    <source>
        <strain evidence="3 4">San Diego</strain>
    </source>
</reference>
<dbReference type="Proteomes" id="UP000318571">
    <property type="component" value="Chromosome 8"/>
</dbReference>
<dbReference type="SUPFAM" id="SSF56219">
    <property type="entry name" value="DNase I-like"/>
    <property type="match status" value="1"/>
</dbReference>
<feature type="compositionally biased region" description="Polar residues" evidence="1">
    <location>
        <begin position="238"/>
        <end position="252"/>
    </location>
</feature>
<feature type="compositionally biased region" description="Acidic residues" evidence="1">
    <location>
        <begin position="302"/>
        <end position="311"/>
    </location>
</feature>
<dbReference type="InterPro" id="IPR000300">
    <property type="entry name" value="IPPc"/>
</dbReference>
<feature type="compositionally biased region" description="Polar residues" evidence="1">
    <location>
        <begin position="340"/>
        <end position="356"/>
    </location>
</feature>
<accession>A0A553N8H5</accession>
<evidence type="ECO:0000259" key="2">
    <source>
        <dbReference type="SMART" id="SM00128"/>
    </source>
</evidence>
<dbReference type="AlphaFoldDB" id="A0A553N8H5"/>
<evidence type="ECO:0000313" key="4">
    <source>
        <dbReference type="Proteomes" id="UP000318571"/>
    </source>
</evidence>
<feature type="compositionally biased region" description="Polar residues" evidence="1">
    <location>
        <begin position="271"/>
        <end position="298"/>
    </location>
</feature>
<proteinExistence type="predicted"/>
<dbReference type="GO" id="GO:0046856">
    <property type="term" value="P:phosphatidylinositol dephosphorylation"/>
    <property type="evidence" value="ECO:0007669"/>
    <property type="project" value="InterPro"/>
</dbReference>
<gene>
    <name evidence="3" type="ORF">TCAL_10709</name>
</gene>
<dbReference type="InterPro" id="IPR053321">
    <property type="entry name" value="IPP-5-Phosphatase_Type_IV"/>
</dbReference>
<feature type="region of interest" description="Disordered" evidence="1">
    <location>
        <begin position="340"/>
        <end position="372"/>
    </location>
</feature>
<feature type="region of interest" description="Disordered" evidence="1">
    <location>
        <begin position="195"/>
        <end position="217"/>
    </location>
</feature>
<dbReference type="InterPro" id="IPR036691">
    <property type="entry name" value="Endo/exonu/phosph_ase_sf"/>
</dbReference>
<dbReference type="Pfam" id="PF22669">
    <property type="entry name" value="Exo_endo_phos2"/>
    <property type="match status" value="1"/>
</dbReference>
<evidence type="ECO:0000256" key="1">
    <source>
        <dbReference type="SAM" id="MobiDB-lite"/>
    </source>
</evidence>
<organism evidence="3 4">
    <name type="scientific">Tigriopus californicus</name>
    <name type="common">Marine copepod</name>
    <dbReference type="NCBI Taxonomy" id="6832"/>
    <lineage>
        <taxon>Eukaryota</taxon>
        <taxon>Metazoa</taxon>
        <taxon>Ecdysozoa</taxon>
        <taxon>Arthropoda</taxon>
        <taxon>Crustacea</taxon>
        <taxon>Multicrustacea</taxon>
        <taxon>Hexanauplia</taxon>
        <taxon>Copepoda</taxon>
        <taxon>Harpacticoida</taxon>
        <taxon>Harpacticidae</taxon>
        <taxon>Tigriopus</taxon>
    </lineage>
</organism>
<dbReference type="STRING" id="6832.A0A553N8H5"/>
<feature type="compositionally biased region" description="Low complexity" evidence="1">
    <location>
        <begin position="199"/>
        <end position="208"/>
    </location>
</feature>
<dbReference type="EMBL" id="VCGU01000459">
    <property type="protein sequence ID" value="TRY61679.1"/>
    <property type="molecule type" value="Genomic_DNA"/>
</dbReference>
<feature type="region of interest" description="Disordered" evidence="1">
    <location>
        <begin position="238"/>
        <end position="327"/>
    </location>
</feature>
<dbReference type="Gene3D" id="3.60.10.10">
    <property type="entry name" value="Endonuclease/exonuclease/phosphatase"/>
    <property type="match status" value="1"/>
</dbReference>
<dbReference type="PANTHER" id="PTHR47039:SF1">
    <property type="entry name" value="INOSITOL POLYPHOSPHATE 5-PHOSPHATASE E"/>
    <property type="match status" value="1"/>
</dbReference>
<dbReference type="PANTHER" id="PTHR47039">
    <property type="entry name" value="INOSITOL POLYPHOSPHATE 5-PHOSPHATASE E"/>
    <property type="match status" value="1"/>
</dbReference>
<dbReference type="GO" id="GO:0016791">
    <property type="term" value="F:phosphatase activity"/>
    <property type="evidence" value="ECO:0007669"/>
    <property type="project" value="InterPro"/>
</dbReference>
<comment type="caution">
    <text evidence="3">The sequence shown here is derived from an EMBL/GenBank/DDBJ whole genome shotgun (WGS) entry which is preliminary data.</text>
</comment>
<sequence>MSRFAASSVKDSVLAGCFGALGGFFTKSTFDAALLQTQCQELLGLLETLLTDFTPVGGLHSTCDHRWKSLAKLAKLRSKSSHNIPDDIDSDETQSSLSLQNKEKRMSLHSGAHLDIPLSKANAISTPNLGIHPIQPILHHFGSRSLSRNHSLKYLKSSLHGSNDPLSFDHNFEKTVPVSDGSRLRRRLLRKKVGGSIDSNEYPSTSSSESKELNTPRRVKSLRLAPIVRLENENGVQVQTALSPTEEVTSPISIPGTPKTARVPNAYAASRSPSISPTSTHSLNPNPYESSSGFPHSQSNSLDEDESDNNSEELPTMFFTPPLNGGVDIEQELRMSRRVSISKSRSMNSIPSSQGSGVAGSGRPPTAKDARGRSFLMGSMGPTSLLGAIELEKCFPDRIVRIFVGTWNMNGNSPPRHLAEFLLPQNLDYVPDIMVVGTQEGFPDRHEWEVRLQDTLGPTHVLYHSYSLGTLHQAIFLRRDLIWYCSVPETESINTRPGSQFKTKGAVATGFLLFGTSFLFVNSHLTAHEENIKDRIKDLKRINAMLSLSKTLPLRAARHKDISDKFDCVFWCGDLNFRIEQNRDYVIREVQDGMSVLEFDQLNYLRKEGLVFQGYKECSISFQPTFKYDVGTDTFDTSHKQRTPSYTDRILFKHSQATHLKSLYYDSVQGVLTSDHKPVWGMWEAQIRPGRDSIALAGGLFNREVYLDGLKRRAEALQPVLSGKNSSHMVSLDASSLENY</sequence>